<evidence type="ECO:0000313" key="10">
    <source>
        <dbReference type="EMBL" id="EBO2494606.1"/>
    </source>
</evidence>
<evidence type="ECO:0000313" key="53">
    <source>
        <dbReference type="EMBL" id="EDH7972074.1"/>
    </source>
</evidence>
<dbReference type="EMBL" id="AAHULV010000060">
    <property type="protein sequence ID" value="ECA4917861.1"/>
    <property type="molecule type" value="Genomic_DNA"/>
</dbReference>
<evidence type="ECO:0000313" key="44">
    <source>
        <dbReference type="EMBL" id="EDC6712997.1"/>
    </source>
</evidence>
<dbReference type="EMBL" id="SQSB01000002">
    <property type="protein sequence ID" value="KAA8320488.1"/>
    <property type="molecule type" value="Genomic_DNA"/>
</dbReference>
<feature type="region of interest" description="Disordered" evidence="1">
    <location>
        <begin position="1"/>
        <end position="28"/>
    </location>
</feature>
<feature type="domain" description="DUF4116" evidence="2">
    <location>
        <begin position="638"/>
        <end position="685"/>
    </location>
</feature>
<evidence type="ECO:0000313" key="29">
    <source>
        <dbReference type="EMBL" id="ECT8993522.1"/>
    </source>
</evidence>
<evidence type="ECO:0000313" key="51">
    <source>
        <dbReference type="EMBL" id="EDH5128959.1"/>
    </source>
</evidence>
<dbReference type="EMBL" id="AAGDWY010000038">
    <property type="protein sequence ID" value="EBM8423226.1"/>
    <property type="molecule type" value="Genomic_DNA"/>
</dbReference>
<reference evidence="60 61" key="4">
    <citation type="journal article" date="2019" name="Proc. Natl. Acad. Sci. U.S.A.">
        <title>Microbiome composition shapes rapid genomic adaptation of Drosophila melanogaster.</title>
        <authorList>
            <person name="Rudman S.M."/>
            <person name="Greenblum S."/>
            <person name="Hughes R.C."/>
            <person name="Rajpurohit S."/>
            <person name="Kiratli O."/>
            <person name="Lowder D.B."/>
            <person name="Lemmon S.G."/>
            <person name="Petrov D.A."/>
            <person name="Chaston J.M."/>
            <person name="Schmidt P."/>
        </authorList>
    </citation>
    <scope>NUCLEOTIDE SEQUENCE [LARGE SCALE GENOMIC DNA]</scope>
    <source>
        <strain evidence="60 61">ME2L-19-11</strain>
    </source>
</reference>
<dbReference type="EMBL" id="AAMKVI010000065">
    <property type="protein sequence ID" value="EDI4078415.1"/>
    <property type="molecule type" value="Genomic_DNA"/>
</dbReference>
<evidence type="ECO:0000313" key="56">
    <source>
        <dbReference type="EMBL" id="EDI3727310.1"/>
    </source>
</evidence>
<evidence type="ECO:0000313" key="9">
    <source>
        <dbReference type="EMBL" id="EBO1897665.1"/>
    </source>
</evidence>
<dbReference type="EMBL" id="AAKYEZ010000011">
    <property type="protein sequence ID" value="ECW9636943.1"/>
    <property type="molecule type" value="Genomic_DNA"/>
</dbReference>
<evidence type="ECO:0000313" key="16">
    <source>
        <dbReference type="EMBL" id="EBZ3306363.1"/>
    </source>
</evidence>
<dbReference type="EMBL" id="AAMEYE010000010">
    <property type="protein sequence ID" value="EDG6698114.1"/>
    <property type="molecule type" value="Genomic_DNA"/>
</dbReference>
<dbReference type="EMBL" id="AAKLJK010000063">
    <property type="protein sequence ID" value="ECS9961180.1"/>
    <property type="molecule type" value="Genomic_DNA"/>
</dbReference>
<dbReference type="EMBL" id="AAGEHN010000010">
    <property type="protein sequence ID" value="EBM9687978.1"/>
    <property type="molecule type" value="Genomic_DNA"/>
</dbReference>
<evidence type="ECO:0000313" key="36">
    <source>
        <dbReference type="EMBL" id="ECV0336547.1"/>
    </source>
</evidence>
<dbReference type="EMBL" id="AAHULA010000007">
    <property type="protein sequence ID" value="ECA4442355.1"/>
    <property type="molecule type" value="Genomic_DNA"/>
</dbReference>
<dbReference type="EMBL" id="AAKTLY010000048">
    <property type="protein sequence ID" value="ECV5198568.1"/>
    <property type="molecule type" value="Genomic_DNA"/>
</dbReference>
<dbReference type="EMBL" id="AALRRQ010000001">
    <property type="protein sequence ID" value="EDC6712997.1"/>
    <property type="molecule type" value="Genomic_DNA"/>
</dbReference>
<dbReference type="EMBL" id="AAMIOR010000036">
    <property type="protein sequence ID" value="EDH7234467.1"/>
    <property type="molecule type" value="Genomic_DNA"/>
</dbReference>
<evidence type="ECO:0000313" key="11">
    <source>
        <dbReference type="EMBL" id="EBO2754878.1"/>
    </source>
</evidence>
<feature type="domain" description="DUF4116" evidence="2">
    <location>
        <begin position="589"/>
        <end position="636"/>
    </location>
</feature>
<dbReference type="EMBL" id="AAGHPP010000061">
    <property type="protein sequence ID" value="EBO1575431.1"/>
    <property type="molecule type" value="Genomic_DNA"/>
</dbReference>
<dbReference type="EMBL" id="AAGEBN010000010">
    <property type="protein sequence ID" value="EBM8869310.1"/>
    <property type="molecule type" value="Genomic_DNA"/>
</dbReference>
<evidence type="ECO:0000313" key="42">
    <source>
        <dbReference type="EMBL" id="EDA6268196.1"/>
    </source>
</evidence>
<reference evidence="49" key="2">
    <citation type="submission" date="2018-07" db="EMBL/GenBank/DDBJ databases">
        <authorList>
            <consortium name="GenomeTrakr network: Whole genome sequencing for foodborne pathogen traceback"/>
        </authorList>
    </citation>
    <scope>NUCLEOTIDE SEQUENCE</scope>
    <source>
        <strain evidence="40">15MN00359</strain>
        <strain evidence="27">CFSAN030068</strain>
        <strain evidence="6">CVM-N15245</strain>
        <strain evidence="13">CVM-N26458</strain>
        <strain evidence="14">CVM-N27249</strain>
        <strain evidence="5">FL-NRM019</strain>
        <strain evidence="8">FSIS11807908</strain>
        <strain evidence="39">FSIS11809920</strain>
        <strain evidence="26">FSIS11810468</strain>
        <strain evidence="38">FSIS11813790</strain>
        <strain evidence="12">FSIS11814883</strain>
        <strain evidence="17">FSIS11816516</strain>
        <strain evidence="9">FSIS11918574</strain>
        <strain evidence="46">FSIS1700275</strain>
        <strain evidence="47">FSIS1700278</strain>
        <strain evidence="49">FSIS1700345</strain>
        <strain evidence="48">FSIS1700407</strain>
        <strain evidence="50">FSIS1700727</strain>
        <strain evidence="51">FSIS1700879</strain>
        <strain evidence="54">FSIS1701118</strain>
        <strain evidence="53">FSIS1701206</strain>
        <strain evidence="55">FSIS1701380</strain>
        <strain evidence="57">FSIS1701544</strain>
        <strain evidence="29">FSIS1701847</strain>
        <strain evidence="56">FSIS1702151</strain>
        <strain evidence="58">FSIS1702153</strain>
        <strain evidence="59">FSIS1702286</strain>
        <strain evidence="35">FSIS1703277</strain>
        <strain evidence="10">FSIS21924037</strain>
        <strain evidence="4">FSIS21924041</strain>
        <strain evidence="11">FSIS21924205</strain>
        <strain evidence="37">FSIS31800522</strain>
        <strain evidence="31">FSIS31800719</strain>
        <strain evidence="36">FSIS31800955</strain>
        <strain evidence="15">FSIS31801101</strain>
        <strain evidence="16">FSIS31801138</strain>
        <strain evidence="19">FSIS31901439</strain>
        <strain evidence="20">FSIS31901449</strain>
        <strain evidence="3">FSIS31901700</strain>
        <strain evidence="7">NY-N19883</strain>
    </source>
</reference>
<accession>A0A3V3BBU9</accession>
<evidence type="ECO:0000313" key="25">
    <source>
        <dbReference type="EMBL" id="ECS4923910.1"/>
    </source>
</evidence>
<evidence type="ECO:0000313" key="12">
    <source>
        <dbReference type="EMBL" id="EBO8340127.1"/>
    </source>
</evidence>
<dbReference type="EMBL" id="AAMKKX010000011">
    <property type="protein sequence ID" value="EDI2826660.1"/>
    <property type="molecule type" value="Genomic_DNA"/>
</dbReference>
<dbReference type="Proteomes" id="UP000322839">
    <property type="component" value="Unassembled WGS sequence"/>
</dbReference>
<dbReference type="EMBL" id="AAKSAY010000060">
    <property type="protein sequence ID" value="ECV3653866.1"/>
    <property type="molecule type" value="Genomic_DNA"/>
</dbReference>
<dbReference type="EMBL" id="AAGHXH010000020">
    <property type="protein sequence ID" value="EBO2494606.1"/>
    <property type="molecule type" value="Genomic_DNA"/>
</dbReference>
<evidence type="ECO:0000313" key="28">
    <source>
        <dbReference type="EMBL" id="ECT6384562.1"/>
    </source>
</evidence>
<dbReference type="EMBL" id="AAKWYY010000003">
    <property type="protein sequence ID" value="ECW6042311.1"/>
    <property type="molecule type" value="Genomic_DNA"/>
</dbReference>
<evidence type="ECO:0000313" key="6">
    <source>
        <dbReference type="EMBL" id="EBN0510738.1"/>
    </source>
</evidence>
<evidence type="ECO:0000313" key="39">
    <source>
        <dbReference type="EMBL" id="ECV5591563.1"/>
    </source>
</evidence>
<dbReference type="EMBL" id="AAKRLS010000012">
    <property type="protein sequence ID" value="ECU9199014.1"/>
    <property type="molecule type" value="Genomic_DNA"/>
</dbReference>
<dbReference type="EMBL" id="AAKRVG010000086">
    <property type="protein sequence ID" value="ECV5591563.1"/>
    <property type="molecule type" value="Genomic_DNA"/>
</dbReference>
<dbReference type="AlphaFoldDB" id="A0A3V3BBU9"/>
<dbReference type="EMBL" id="AAMLTI010000051">
    <property type="protein sequence ID" value="EDI6915992.1"/>
    <property type="molecule type" value="Genomic_DNA"/>
</dbReference>
<dbReference type="EMBL" id="AALOWW010000011">
    <property type="protein sequence ID" value="EDB8562145.1"/>
    <property type="molecule type" value="Genomic_DNA"/>
</dbReference>
<dbReference type="EMBL" id="AAKJFM010000055">
    <property type="protein sequence ID" value="ECS3253175.1"/>
    <property type="molecule type" value="Genomic_DNA"/>
</dbReference>
<dbReference type="EMBL" id="AAHGZJ010000004">
    <property type="protein sequence ID" value="EBV9903487.1"/>
    <property type="molecule type" value="Genomic_DNA"/>
</dbReference>
<feature type="domain" description="DUF4116" evidence="2">
    <location>
        <begin position="538"/>
        <end position="586"/>
    </location>
</feature>
<dbReference type="EMBL" id="AAMLHW010000011">
    <property type="protein sequence ID" value="EDI5305863.1"/>
    <property type="molecule type" value="Genomic_DNA"/>
</dbReference>
<evidence type="ECO:0000313" key="54">
    <source>
        <dbReference type="EMBL" id="EDH8544146.1"/>
    </source>
</evidence>
<evidence type="ECO:0000313" key="52">
    <source>
        <dbReference type="EMBL" id="EDH7234467.1"/>
    </source>
</evidence>
<dbReference type="EMBL" id="AAGEON010000006">
    <property type="protein sequence ID" value="EBN0510738.1"/>
    <property type="molecule type" value="Genomic_DNA"/>
</dbReference>
<dbReference type="InterPro" id="IPR025197">
    <property type="entry name" value="DUF4116"/>
</dbReference>
<evidence type="ECO:0000313" key="5">
    <source>
        <dbReference type="EMBL" id="EBM9687978.1"/>
    </source>
</evidence>
<evidence type="ECO:0000313" key="45">
    <source>
        <dbReference type="EMBL" id="EDG1032499.1"/>
    </source>
</evidence>
<dbReference type="EMBL" id="AAKOFV010000052">
    <property type="protein sequence ID" value="ECT8993522.1"/>
    <property type="molecule type" value="Genomic_DNA"/>
</dbReference>
<dbReference type="Proteomes" id="UP000839705">
    <property type="component" value="Unassembled WGS sequence"/>
</dbReference>
<dbReference type="EMBL" id="AAKQYR010000016">
    <property type="protein sequence ID" value="ECU7622908.1"/>
    <property type="molecule type" value="Genomic_DNA"/>
</dbReference>
<dbReference type="EMBL" id="AAKPQU010000007">
    <property type="protein sequence ID" value="ECU3468356.1"/>
    <property type="molecule type" value="Genomic_DNA"/>
</dbReference>
<evidence type="ECO:0000313" key="27">
    <source>
        <dbReference type="EMBL" id="ECT0507517.1"/>
    </source>
</evidence>
<evidence type="ECO:0000313" key="59">
    <source>
        <dbReference type="EMBL" id="EDI6915992.1"/>
    </source>
</evidence>
<evidence type="ECO:0000313" key="4">
    <source>
        <dbReference type="EMBL" id="EBM8869310.1"/>
    </source>
</evidence>
<evidence type="ECO:0000313" key="50">
    <source>
        <dbReference type="EMBL" id="EDH4307320.1"/>
    </source>
</evidence>
<evidence type="ECO:0000313" key="7">
    <source>
        <dbReference type="EMBL" id="EBN3585155.1"/>
    </source>
</evidence>
<dbReference type="EMBL" id="AAHYUR010000013">
    <property type="protein sequence ID" value="ECB8229700.1"/>
    <property type="molecule type" value="Genomic_DNA"/>
</dbReference>
<evidence type="ECO:0000313" key="15">
    <source>
        <dbReference type="EMBL" id="EBZ2434650.1"/>
    </source>
</evidence>
<feature type="domain" description="DUF4116" evidence="2">
    <location>
        <begin position="414"/>
        <end position="461"/>
    </location>
</feature>
<evidence type="ECO:0000313" key="46">
    <source>
        <dbReference type="EMBL" id="EDG6698114.1"/>
    </source>
</evidence>
<dbReference type="EMBL" id="AAKJDK010000013">
    <property type="protein sequence ID" value="ECS2988954.1"/>
    <property type="molecule type" value="Genomic_DNA"/>
</dbReference>
<evidence type="ECO:0000313" key="47">
    <source>
        <dbReference type="EMBL" id="EDG7388911.1"/>
    </source>
</evidence>
<dbReference type="EMBL" id="AAKNKF010000012">
    <property type="protein sequence ID" value="ECT6384562.1"/>
    <property type="molecule type" value="Genomic_DNA"/>
</dbReference>
<reference evidence="60" key="5">
    <citation type="submission" date="2019-03" db="EMBL/GenBank/DDBJ databases">
        <authorList>
            <person name="Levent G."/>
            <person name="Schlochtermeier A."/>
            <person name="Ives S.E."/>
            <person name="Norman K.N."/>
            <person name="Lawhon S.D."/>
            <person name="Loneragan G.H."/>
            <person name="Anderson R.C."/>
            <person name="Scott H.M."/>
        </authorList>
    </citation>
    <scope>NUCLEOTIDE SEQUENCE</scope>
    <source>
        <strain evidence="60">ME2L-19-11</strain>
    </source>
</reference>
<dbReference type="EMBL" id="AALKSI010000012">
    <property type="protein sequence ID" value="EDA6268196.1"/>
    <property type="molecule type" value="Genomic_DNA"/>
</dbReference>
<reference evidence="41" key="3">
    <citation type="submission" date="2018-07" db="EMBL/GenBank/DDBJ databases">
        <authorList>
            <consortium name="PulseNet: The National Subtyping Network for Foodborne Disease Surveillance"/>
            <person name="Tarr C.L."/>
            <person name="Trees E."/>
            <person name="Katz L.S."/>
            <person name="Carleton-Romer H.A."/>
            <person name="Stroika S."/>
            <person name="Kucerova Z."/>
            <person name="Roache K.F."/>
            <person name="Sabol A.L."/>
            <person name="Besser J."/>
            <person name="Gerner-Smidt P."/>
        </authorList>
    </citation>
    <scope>NUCLEOTIDE SEQUENCE</scope>
    <source>
        <strain evidence="41">PNUSAS000719</strain>
        <strain evidence="52">PNUSAS013139</strain>
    </source>
</reference>
<dbReference type="EMBL" id="AAMFMM010000035">
    <property type="protein sequence ID" value="EDG8352480.1"/>
    <property type="molecule type" value="Genomic_DNA"/>
</dbReference>
<evidence type="ECO:0000313" key="49">
    <source>
        <dbReference type="EMBL" id="EDG8426011.1"/>
    </source>
</evidence>
<dbReference type="EMBL" id="AAHQMV010000040">
    <property type="protein sequence ID" value="EBZ2434650.1"/>
    <property type="molecule type" value="Genomic_DNA"/>
</dbReference>
<dbReference type="EMBL" id="AAHHJF010000012">
    <property type="protein sequence ID" value="EBW5969018.1"/>
    <property type="molecule type" value="Genomic_DNA"/>
</dbReference>
<dbReference type="Proteomes" id="UP000839916">
    <property type="component" value="Unassembled WGS sequence"/>
</dbReference>
<evidence type="ECO:0000313" key="32">
    <source>
        <dbReference type="EMBL" id="ECU3468356.1"/>
    </source>
</evidence>
<evidence type="ECO:0000313" key="41">
    <source>
        <dbReference type="EMBL" id="ECW9636943.1"/>
    </source>
</evidence>
<dbReference type="EMBL" id="AAMKTN010000002">
    <property type="protein sequence ID" value="EDI3727310.1"/>
    <property type="molecule type" value="Genomic_DNA"/>
</dbReference>
<evidence type="ECO:0000313" key="17">
    <source>
        <dbReference type="EMBL" id="ECA4442355.1"/>
    </source>
</evidence>
<evidence type="ECO:0000313" key="38">
    <source>
        <dbReference type="EMBL" id="ECV5198568.1"/>
    </source>
</evidence>
<name>A0A3V3BBU9_SALET</name>
<dbReference type="Proteomes" id="UP000839719">
    <property type="component" value="Unassembled WGS sequence"/>
</dbReference>
<feature type="domain" description="DUF4116" evidence="2">
    <location>
        <begin position="463"/>
        <end position="511"/>
    </location>
</feature>
<dbReference type="Pfam" id="PF13475">
    <property type="entry name" value="DUF4116"/>
    <property type="match status" value="5"/>
</dbReference>
<evidence type="ECO:0000313" key="13">
    <source>
        <dbReference type="EMBL" id="EBV9903487.1"/>
    </source>
</evidence>
<sequence length="698" mass="78317">MRVPTDKVSFTKHTQESSQTPKEQKKDKVASNIFSVHNTSVSLKEKLKLPNISSVELSLPKKISELISSKKENNISKAVTNIKNNTDSVSLSKNDCYTSNIEDKASKIISECMRRNVINSAYTNMLTKSHKYNIMADKPNINGLEEMKQISRQNLTNLRESLFKLSNKEMAFLDSVLSAKLRATHASDTALVNENNIVTINAKKNLANKEVPLPVRNITSRDITHPVDDEFISFLLEPGAGGKKTINSSGAYIYSFDIKQPAFEQTSYMRLHHSSDIMKADPKQYIRGLSKEAYALLQKRDFNEDGLIFFGNDMRPGLGLYLIHKLREIPYKDREKILSMKSEKEIVKVINGVLRAEIRTPRHFFSKDYTTGLADGRGGFLTPEKTDNKRYMASKVKNDYKALIHGSENIKNNPKIVLSAVKQNGKAIMLASDNLKDNKDIIQAAVKATGKSLELVPDKYKDDKNVVLAAVRQAGGALEFASERLKNDRDVVLAAVKKDGDALRYASERLRDDKDITLTAVQSKGYILSHASARLKDDKDIVLAAVQSYGYSMQYVSERLKDDEDVVIAAIGKTGSALEHISDRFKDEKDIVLKAVQNDGYALKFASERLKDDKQIVLNSVNNYGPALEYASDRLKDDKFVVMEAVSHSGHALKYASERMRDNNSVVSIAMKNDSNASRYASERIIELLRKDVTYEFV</sequence>
<dbReference type="EMBL" id="AAHQUD010000021">
    <property type="protein sequence ID" value="EBZ3306363.1"/>
    <property type="molecule type" value="Genomic_DNA"/>
</dbReference>
<organism evidence="49">
    <name type="scientific">Salmonella enterica subsp. enterica serovar Kentucky</name>
    <dbReference type="NCBI Taxonomy" id="192955"/>
    <lineage>
        <taxon>Bacteria</taxon>
        <taxon>Pseudomonadati</taxon>
        <taxon>Pseudomonadota</taxon>
        <taxon>Gammaproteobacteria</taxon>
        <taxon>Enterobacterales</taxon>
        <taxon>Enterobacteriaceae</taxon>
        <taxon>Salmonella</taxon>
    </lineage>
</organism>
<gene>
    <name evidence="28" type="ORF">A3179_19265</name>
    <name evidence="23" type="ORF">A3Y30_12540</name>
    <name evidence="24" type="ORF">A3Z70_21710</name>
    <name evidence="25" type="ORF">A9T32_08805</name>
    <name evidence="33" type="ORF">A9T44_18375</name>
    <name evidence="34" type="ORF">A9T50_15620</name>
    <name evidence="27" type="ORF">ACY89_04070</name>
    <name evidence="40" type="ORF">AKH67_07215</name>
    <name evidence="6" type="ORF">ALX47_12140</name>
    <name evidence="41" type="ORF">ALZ48_17035</name>
    <name evidence="22" type="ORF">APO12_23695</name>
    <name evidence="7" type="ORF">ASH16_19540</name>
    <name evidence="13" type="ORF">AUA60_06295</name>
    <name evidence="14" type="ORF">AUB25_16275</name>
    <name evidence="42" type="ORF">AYO62_14595</name>
    <name evidence="45" type="ORF">B6C64_23560</name>
    <name evidence="46" type="ORF">B8184_12410</name>
    <name evidence="47" type="ORF">B9R05_04955</name>
    <name evidence="43" type="ORF">BCP44_16425</name>
    <name evidence="44" type="ORF">BH531_00625</name>
    <name evidence="30" type="ORF">C6752_24485</name>
    <name evidence="48" type="ORF">CAH52_22810</name>
    <name evidence="49" type="ORF">CAH86_23920</name>
    <name evidence="51" type="ORF">CB071_17145</name>
    <name evidence="50" type="ORF">CBQ06_16980</name>
    <name evidence="52" type="ORF">CBZ91_22605</name>
    <name evidence="53" type="ORF">CCH07_21980</name>
    <name evidence="54" type="ORF">CCW64_21240</name>
    <name evidence="55" type="ORF">CDJ86_15735</name>
    <name evidence="58" type="ORF">CE351_16500</name>
    <name evidence="56" type="ORF">CEB89_02525</name>
    <name evidence="29" type="ORF">CEB92_24105</name>
    <name evidence="57" type="ORF">CED36_24075</name>
    <name evidence="59" type="ORF">CFL54_23205</name>
    <name evidence="35" type="ORF">CIR65_16870</name>
    <name evidence="38" type="ORF">D3156_22940</name>
    <name evidence="36" type="ORF">D3E07_22905</name>
    <name evidence="15" type="ORF">D9A38_24375</name>
    <name evidence="16" type="ORF">D9U58_22175</name>
    <name evidence="39" type="ORF">DKO31_22760</name>
    <name evidence="37" type="ORF">DN913_25035</name>
    <name evidence="26" type="ORF">DN966_23590</name>
    <name evidence="31" type="ORF">DT111_20980</name>
    <name evidence="32" type="ORF">DYO51_06785</name>
    <name evidence="21" type="ORF">E2A04_17000</name>
    <name evidence="9" type="ORF">E2K50_22510</name>
    <name evidence="60" type="ORF">E4679_04290</name>
    <name evidence="3" type="ORF">E4J19_22595</name>
    <name evidence="12" type="ORF">EA075_12055</name>
    <name evidence="8" type="ORF">EIC51_22630</name>
    <name evidence="18" type="ORF">ELM42_24295</name>
    <name evidence="17" type="ORF">ELO16_16540</name>
    <name evidence="19" type="ORF">EQ864_22540</name>
    <name evidence="20" type="ORF">ER558_11730</name>
    <name evidence="4" type="ORF">FA713_11190</name>
    <name evidence="10" type="ORF">FA719_17450</name>
    <name evidence="11" type="ORF">FDQ73_04865</name>
    <name evidence="5" type="ORF">GL28_16585</name>
</gene>
<dbReference type="EMBL" id="AAKOQU010000046">
    <property type="protein sequence ID" value="ECU0321570.1"/>
    <property type="molecule type" value="Genomic_DNA"/>
</dbReference>
<dbReference type="EMBL" id="AAKJTW010000010">
    <property type="protein sequence ID" value="ECS4923910.1"/>
    <property type="molecule type" value="Genomic_DNA"/>
</dbReference>
<evidence type="ECO:0000313" key="22">
    <source>
        <dbReference type="EMBL" id="ECS2132477.1"/>
    </source>
</evidence>
<evidence type="ECO:0000313" key="31">
    <source>
        <dbReference type="EMBL" id="ECU2528130.1"/>
    </source>
</evidence>
<evidence type="ECO:0000313" key="26">
    <source>
        <dbReference type="EMBL" id="ECS9961180.1"/>
    </source>
</evidence>
<evidence type="ECO:0000313" key="55">
    <source>
        <dbReference type="EMBL" id="EDI2826660.1"/>
    </source>
</evidence>
<dbReference type="EMBL" id="AAGFNW010000025">
    <property type="protein sequence ID" value="EBN3585155.1"/>
    <property type="molecule type" value="Genomic_DNA"/>
</dbReference>
<dbReference type="EMBL" id="AAGJTV010000018">
    <property type="protein sequence ID" value="EBO8340127.1"/>
    <property type="molecule type" value="Genomic_DNA"/>
</dbReference>
<dbReference type="EMBL" id="AAKPJA010000048">
    <property type="protein sequence ID" value="ECU2528130.1"/>
    <property type="molecule type" value="Genomic_DNA"/>
</dbReference>
<evidence type="ECO:0000313" key="57">
    <source>
        <dbReference type="EMBL" id="EDI4078415.1"/>
    </source>
</evidence>
<evidence type="ECO:0000313" key="24">
    <source>
        <dbReference type="EMBL" id="ECS3253175.1"/>
    </source>
</evidence>
<comment type="caution">
    <text evidence="49">The sequence shown here is derived from an EMBL/GenBank/DDBJ whole genome shotgun (WGS) entry which is preliminary data.</text>
</comment>
<dbReference type="EMBL" id="AAMCZO010000061">
    <property type="protein sequence ID" value="EDG1032499.1"/>
    <property type="molecule type" value="Genomic_DNA"/>
</dbReference>
<dbReference type="EMBL" id="AAHVRN010000059">
    <property type="protein sequence ID" value="ECA8557895.1"/>
    <property type="molecule type" value="Genomic_DNA"/>
</dbReference>
<dbReference type="EMBL" id="AAKQXS010000011">
    <property type="protein sequence ID" value="ECU7502466.1"/>
    <property type="molecule type" value="Genomic_DNA"/>
</dbReference>
<dbReference type="EMBL" id="AAMJAQ010000041">
    <property type="protein sequence ID" value="EDH8544146.1"/>
    <property type="molecule type" value="Genomic_DNA"/>
</dbReference>
<dbReference type="EMBL" id="AAMHWT010000012">
    <property type="protein sequence ID" value="EDH5128959.1"/>
    <property type="molecule type" value="Genomic_DNA"/>
</dbReference>
<dbReference type="EMBL" id="AAHVUF010000019">
    <property type="protein sequence ID" value="ECA8831491.1"/>
    <property type="molecule type" value="Genomic_DNA"/>
</dbReference>
<evidence type="ECO:0000313" key="33">
    <source>
        <dbReference type="EMBL" id="ECU7502466.1"/>
    </source>
</evidence>
<dbReference type="Proteomes" id="UP000839723">
    <property type="component" value="Unassembled WGS sequence"/>
</dbReference>
<evidence type="ECO:0000313" key="48">
    <source>
        <dbReference type="EMBL" id="EDG8352480.1"/>
    </source>
</evidence>
<evidence type="ECO:0000313" key="30">
    <source>
        <dbReference type="EMBL" id="ECU0321570.1"/>
    </source>
</evidence>
<dbReference type="EMBL" id="AAMFMX010000051">
    <property type="protein sequence ID" value="EDG8426011.1"/>
    <property type="molecule type" value="Genomic_DNA"/>
</dbReference>
<evidence type="ECO:0000313" key="34">
    <source>
        <dbReference type="EMBL" id="ECU7622908.1"/>
    </source>
</evidence>
<dbReference type="EMBL" id="AAMHPQ010000014">
    <property type="protein sequence ID" value="EDH4307320.1"/>
    <property type="molecule type" value="Genomic_DNA"/>
</dbReference>
<dbReference type="EMBL" id="AAKLNX010000002">
    <property type="protein sequence ID" value="ECT0507517.1"/>
    <property type="molecule type" value="Genomic_DNA"/>
</dbReference>
<evidence type="ECO:0000313" key="43">
    <source>
        <dbReference type="EMBL" id="EDB8562145.1"/>
    </source>
</evidence>
<dbReference type="EMBL" id="AAKSVW010000041">
    <property type="protein sequence ID" value="ECV0336547.1"/>
    <property type="molecule type" value="Genomic_DNA"/>
</dbReference>
<evidence type="ECO:0000313" key="60">
    <source>
        <dbReference type="EMBL" id="KAA8320488.1"/>
    </source>
</evidence>
<reference evidence="22" key="1">
    <citation type="submission" date="2018-07" db="EMBL/GenBank/DDBJ databases">
        <authorList>
            <consortium name="NARMS: The National Antimicrobial Resistance Monitoring System"/>
        </authorList>
    </citation>
    <scope>NUCLEOTIDE SEQUENCE [LARGE SCALE GENOMIC DNA]</scope>
    <source>
        <strain evidence="32">CVM N17S1400</strain>
        <strain evidence="25">CVM N32749</strain>
        <strain evidence="33">CVM N32765</strain>
        <strain evidence="34">CVM N32771</strain>
        <strain evidence="22">CVM N54726</strain>
        <strain evidence="24">CVM N57292F</strain>
        <strain evidence="28">CVM N57958F</strain>
        <strain evidence="23">CVM N58008</strain>
        <strain evidence="43">CVM N58670</strain>
        <strain evidence="44">CVM N62967</strain>
        <strain evidence="30">FSIS11808073</strain>
        <strain evidence="18">FSIS11816699</strain>
        <strain evidence="21">FSIS11918308</strain>
        <strain evidence="42">FSIS1505221</strain>
        <strain evidence="45">FSIS1710719</strain>
    </source>
</reference>
<dbReference type="RefSeq" id="WP_001265817.1">
    <property type="nucleotide sequence ID" value="NZ_CP051346.1"/>
</dbReference>
<evidence type="ECO:0000313" key="35">
    <source>
        <dbReference type="EMBL" id="ECU9199014.1"/>
    </source>
</evidence>
<dbReference type="EMBL" id="AAGHZM010000006">
    <property type="protein sequence ID" value="EBO2754878.1"/>
    <property type="molecule type" value="Genomic_DNA"/>
</dbReference>
<evidence type="ECO:0000313" key="58">
    <source>
        <dbReference type="EMBL" id="EDI5305863.1"/>
    </source>
</evidence>
<dbReference type="EMBL" id="AAGHSH010000064">
    <property type="protein sequence ID" value="EBO1897665.1"/>
    <property type="molecule type" value="Genomic_DNA"/>
</dbReference>
<proteinExistence type="predicted"/>
<evidence type="ECO:0000313" key="8">
    <source>
        <dbReference type="EMBL" id="EBO1575431.1"/>
    </source>
</evidence>
<evidence type="ECO:0000259" key="2">
    <source>
        <dbReference type="Pfam" id="PF13475"/>
    </source>
</evidence>
<evidence type="ECO:0000313" key="14">
    <source>
        <dbReference type="EMBL" id="EBW5969018.1"/>
    </source>
</evidence>
<dbReference type="EMBL" id="AAMIVI010000041">
    <property type="protein sequence ID" value="EDH7972074.1"/>
    <property type="molecule type" value="Genomic_DNA"/>
</dbReference>
<evidence type="ECO:0000313" key="61">
    <source>
        <dbReference type="Proteomes" id="UP000322839"/>
    </source>
</evidence>
<protein>
    <submittedName>
        <fullName evidence="49">DUF4116 domain-containing protein</fullName>
    </submittedName>
</protein>
<evidence type="ECO:0000256" key="1">
    <source>
        <dbReference type="SAM" id="MobiDB-lite"/>
    </source>
</evidence>
<evidence type="ECO:0000313" key="23">
    <source>
        <dbReference type="EMBL" id="ECS2988954.1"/>
    </source>
</evidence>
<evidence type="ECO:0000313" key="40">
    <source>
        <dbReference type="EMBL" id="ECW6042311.1"/>
    </source>
</evidence>
<evidence type="ECO:0000313" key="20">
    <source>
        <dbReference type="EMBL" id="ECA8831491.1"/>
    </source>
</evidence>
<dbReference type="EMBL" id="AAKIWH010000053">
    <property type="protein sequence ID" value="ECS2132477.1"/>
    <property type="molecule type" value="Genomic_DNA"/>
</dbReference>
<evidence type="ECO:0000313" key="3">
    <source>
        <dbReference type="EMBL" id="EBM8423226.1"/>
    </source>
</evidence>
<dbReference type="EMBL" id="AAMFEG010000002">
    <property type="protein sequence ID" value="EDG7388911.1"/>
    <property type="molecule type" value="Genomic_DNA"/>
</dbReference>
<evidence type="ECO:0000313" key="21">
    <source>
        <dbReference type="EMBL" id="ECB8229700.1"/>
    </source>
</evidence>
<evidence type="ECO:0000313" key="19">
    <source>
        <dbReference type="EMBL" id="ECA8557895.1"/>
    </source>
</evidence>
<evidence type="ECO:0000313" key="18">
    <source>
        <dbReference type="EMBL" id="ECA4917861.1"/>
    </source>
</evidence>
<evidence type="ECO:0000313" key="37">
    <source>
        <dbReference type="EMBL" id="ECV3653866.1"/>
    </source>
</evidence>